<evidence type="ECO:0000313" key="2">
    <source>
        <dbReference type="EMBL" id="USW59445.1"/>
    </source>
</evidence>
<name>A0A9Q9EQT1_9PEZI</name>
<feature type="region of interest" description="Disordered" evidence="1">
    <location>
        <begin position="1"/>
        <end position="73"/>
    </location>
</feature>
<organism evidence="2 3">
    <name type="scientific">Septoria linicola</name>
    <dbReference type="NCBI Taxonomy" id="215465"/>
    <lineage>
        <taxon>Eukaryota</taxon>
        <taxon>Fungi</taxon>
        <taxon>Dikarya</taxon>
        <taxon>Ascomycota</taxon>
        <taxon>Pezizomycotina</taxon>
        <taxon>Dothideomycetes</taxon>
        <taxon>Dothideomycetidae</taxon>
        <taxon>Mycosphaerellales</taxon>
        <taxon>Mycosphaerellaceae</taxon>
        <taxon>Septoria</taxon>
    </lineage>
</organism>
<proteinExistence type="predicted"/>
<dbReference type="EMBL" id="CP099429">
    <property type="protein sequence ID" value="USW59445.1"/>
    <property type="molecule type" value="Genomic_DNA"/>
</dbReference>
<reference evidence="2" key="1">
    <citation type="submission" date="2022-06" db="EMBL/GenBank/DDBJ databases">
        <title>Complete genome sequences of two strains of the flax pathogen Septoria linicola.</title>
        <authorList>
            <person name="Lapalu N."/>
            <person name="Simon A."/>
            <person name="Demenou B."/>
            <person name="Paumier D."/>
            <person name="Guillot M.-P."/>
            <person name="Gout L."/>
            <person name="Valade R."/>
        </authorList>
    </citation>
    <scope>NUCLEOTIDE SEQUENCE</scope>
    <source>
        <strain evidence="2">SE15195</strain>
    </source>
</reference>
<feature type="compositionally biased region" description="Acidic residues" evidence="1">
    <location>
        <begin position="58"/>
        <end position="73"/>
    </location>
</feature>
<protein>
    <submittedName>
        <fullName evidence="2">Uncharacterized protein</fullName>
    </submittedName>
</protein>
<accession>A0A9Q9EQT1</accession>
<evidence type="ECO:0000313" key="3">
    <source>
        <dbReference type="Proteomes" id="UP001056384"/>
    </source>
</evidence>
<feature type="compositionally biased region" description="Polar residues" evidence="1">
    <location>
        <begin position="34"/>
        <end position="44"/>
    </location>
</feature>
<dbReference type="AlphaFoldDB" id="A0A9Q9EQT1"/>
<feature type="compositionally biased region" description="Basic and acidic residues" evidence="1">
    <location>
        <begin position="47"/>
        <end position="57"/>
    </location>
</feature>
<evidence type="ECO:0000256" key="1">
    <source>
        <dbReference type="SAM" id="MobiDB-lite"/>
    </source>
</evidence>
<gene>
    <name evidence="2" type="ORF">Slin15195_G127640</name>
</gene>
<keyword evidence="3" id="KW-1185">Reference proteome</keyword>
<sequence>MNGCNLAHGRRSKANPIDPTCQKSSSLEPKVDQPSFTSTQSSGPRTPKLDSPVKDDLSDSGESEFEQDEYGSDAMDICDEEEYLASLSKLDDDIDTDSLVIQDTPESRDQHGGRARKTGWIEVLRKIDEKITTRIHCESYSSVLNEQHKLFEESRTRRRICEQRHWLSAFPRSTDAEASETESQAFEALLEDFGGHQMMEII</sequence>
<dbReference type="Proteomes" id="UP001056384">
    <property type="component" value="Chromosome 12"/>
</dbReference>